<dbReference type="Proteomes" id="UP000276254">
    <property type="component" value="Chromosome"/>
</dbReference>
<accession>A0A494TN91</accession>
<sequence>MNVRSPALIGNEAVRTRLVIFVLFIAFVISAFTSAIRKDIRVGFDELAHASYVADLQAHHGPVRLEQLRMLDPKTFTFTSKPSYLNHADPYYRMLAVIGPRIEGHPEALIWHRAINVVVVTLGLALMLSAMISLARTVEERLIFAFGLACIPVLPQMAGSINNDNLAFLGGALLIFGVQRFLNRFRTADLLIAGFGVVIAAAAKLTGLMLAGGFLVAVMAIAWAHRLVNRRQIAIAIFSLLIAAIPAIGLWIGYGSPAPNTPAQAASLLDGARITGWADEPRLGAIAYVFEFLQSFVAGWMPMLDARSSWHSALLIIPLTAIGLAVAGTGYSAQSLFRGLGGRGPGDSTINYPAIVCAGALAITATMIIHIGFSYQRHLATGWLMDAFPRYYLPLIEIVPLAGVACFRGIERESLRKFVAGFLLMSPFIFRLLG</sequence>
<dbReference type="EMBL" id="CP032829">
    <property type="protein sequence ID" value="AYJ86928.1"/>
    <property type="molecule type" value="Genomic_DNA"/>
</dbReference>
<keyword evidence="1" id="KW-1133">Transmembrane helix</keyword>
<name>A0A494TN91_SPHPE</name>
<dbReference type="AlphaFoldDB" id="A0A494TN91"/>
<proteinExistence type="predicted"/>
<feature type="transmembrane region" description="Helical" evidence="1">
    <location>
        <begin position="233"/>
        <end position="254"/>
    </location>
</feature>
<gene>
    <name evidence="2" type="ORF">D3Y57_14500</name>
</gene>
<dbReference type="KEGG" id="spha:D3Y57_14500"/>
<reference evidence="2 3" key="1">
    <citation type="submission" date="2018-09" db="EMBL/GenBank/DDBJ databases">
        <title>Sphingomonas peninsula sp. nov., isolated from fildes peninsula, Antarctic soil.</title>
        <authorList>
            <person name="Yingchao G."/>
        </authorList>
    </citation>
    <scope>NUCLEOTIDE SEQUENCE [LARGE SCALE GENOMIC DNA]</scope>
    <source>
        <strain evidence="2 3">YZ-8</strain>
    </source>
</reference>
<keyword evidence="1" id="KW-0472">Membrane</keyword>
<evidence type="ECO:0008006" key="4">
    <source>
        <dbReference type="Google" id="ProtNLM"/>
    </source>
</evidence>
<feature type="transmembrane region" description="Helical" evidence="1">
    <location>
        <begin position="18"/>
        <end position="36"/>
    </location>
</feature>
<feature type="transmembrane region" description="Helical" evidence="1">
    <location>
        <begin position="352"/>
        <end position="371"/>
    </location>
</feature>
<organism evidence="2 3">
    <name type="scientific">Sphingomonas paeninsulae</name>
    <dbReference type="NCBI Taxonomy" id="2319844"/>
    <lineage>
        <taxon>Bacteria</taxon>
        <taxon>Pseudomonadati</taxon>
        <taxon>Pseudomonadota</taxon>
        <taxon>Alphaproteobacteria</taxon>
        <taxon>Sphingomonadales</taxon>
        <taxon>Sphingomonadaceae</taxon>
        <taxon>Sphingomonas</taxon>
    </lineage>
</organism>
<keyword evidence="1" id="KW-0812">Transmembrane</keyword>
<feature type="transmembrane region" description="Helical" evidence="1">
    <location>
        <begin position="114"/>
        <end position="135"/>
    </location>
</feature>
<feature type="transmembrane region" description="Helical" evidence="1">
    <location>
        <begin position="141"/>
        <end position="159"/>
    </location>
</feature>
<keyword evidence="3" id="KW-1185">Reference proteome</keyword>
<evidence type="ECO:0000313" key="2">
    <source>
        <dbReference type="EMBL" id="AYJ86928.1"/>
    </source>
</evidence>
<feature type="transmembrane region" description="Helical" evidence="1">
    <location>
        <begin position="310"/>
        <end position="331"/>
    </location>
</feature>
<feature type="transmembrane region" description="Helical" evidence="1">
    <location>
        <begin position="194"/>
        <end position="221"/>
    </location>
</feature>
<protein>
    <recommendedName>
        <fullName evidence="4">DUF2142 domain-containing protein</fullName>
    </recommendedName>
</protein>
<evidence type="ECO:0000256" key="1">
    <source>
        <dbReference type="SAM" id="Phobius"/>
    </source>
</evidence>
<feature type="transmembrane region" description="Helical" evidence="1">
    <location>
        <begin position="166"/>
        <end position="182"/>
    </location>
</feature>
<evidence type="ECO:0000313" key="3">
    <source>
        <dbReference type="Proteomes" id="UP000276254"/>
    </source>
</evidence>
<dbReference type="OrthoDB" id="7984621at2"/>